<dbReference type="Gene3D" id="3.40.50.300">
    <property type="entry name" value="P-loop containing nucleotide triphosphate hydrolases"/>
    <property type="match status" value="1"/>
</dbReference>
<evidence type="ECO:0000256" key="2">
    <source>
        <dbReference type="ARBA" id="ARBA00022840"/>
    </source>
</evidence>
<evidence type="ECO:0000256" key="4">
    <source>
        <dbReference type="SAM" id="Phobius"/>
    </source>
</evidence>
<keyword evidence="1" id="KW-0547">Nucleotide-binding</keyword>
<dbReference type="EMBL" id="CP002352">
    <property type="protein sequence ID" value="ADV42692.1"/>
    <property type="molecule type" value="Genomic_DNA"/>
</dbReference>
<evidence type="ECO:0000313" key="7">
    <source>
        <dbReference type="Proteomes" id="UP000008630"/>
    </source>
</evidence>
<evidence type="ECO:0000313" key="6">
    <source>
        <dbReference type="EMBL" id="ADV42692.1"/>
    </source>
</evidence>
<dbReference type="STRING" id="693979.Bache_0669"/>
<feature type="domain" description="DNA mismatch repair proteins mutS family" evidence="5">
    <location>
        <begin position="318"/>
        <end position="503"/>
    </location>
</feature>
<proteinExistence type="predicted"/>
<keyword evidence="2" id="KW-0067">ATP-binding</keyword>
<feature type="transmembrane region" description="Helical" evidence="4">
    <location>
        <begin position="139"/>
        <end position="156"/>
    </location>
</feature>
<dbReference type="RefSeq" id="WP_013546307.1">
    <property type="nucleotide sequence ID" value="NC_014933.1"/>
</dbReference>
<keyword evidence="3" id="KW-0238">DNA-binding</keyword>
<evidence type="ECO:0000256" key="1">
    <source>
        <dbReference type="ARBA" id="ARBA00022741"/>
    </source>
</evidence>
<dbReference type="GO" id="GO:0005829">
    <property type="term" value="C:cytosol"/>
    <property type="evidence" value="ECO:0007669"/>
    <property type="project" value="TreeGrafter"/>
</dbReference>
<dbReference type="PATRIC" id="fig|693979.3.peg.713"/>
<dbReference type="InterPro" id="IPR000432">
    <property type="entry name" value="DNA_mismatch_repair_MutS_C"/>
</dbReference>
<dbReference type="GO" id="GO:0030983">
    <property type="term" value="F:mismatched DNA binding"/>
    <property type="evidence" value="ECO:0007669"/>
    <property type="project" value="InterPro"/>
</dbReference>
<evidence type="ECO:0000256" key="3">
    <source>
        <dbReference type="ARBA" id="ARBA00023125"/>
    </source>
</evidence>
<accession>E6SMX6</accession>
<protein>
    <submittedName>
        <fullName evidence="6">DNA mismatch repair protein MutS domain protein</fullName>
    </submittedName>
</protein>
<dbReference type="InterPro" id="IPR045076">
    <property type="entry name" value="MutS"/>
</dbReference>
<dbReference type="AlphaFoldDB" id="E6SMX6"/>
<dbReference type="SMART" id="SM00534">
    <property type="entry name" value="MUTSac"/>
    <property type="match status" value="1"/>
</dbReference>
<dbReference type="GO" id="GO:0140664">
    <property type="term" value="F:ATP-dependent DNA damage sensor activity"/>
    <property type="evidence" value="ECO:0007669"/>
    <property type="project" value="InterPro"/>
</dbReference>
<dbReference type="PANTHER" id="PTHR11361">
    <property type="entry name" value="DNA MISMATCH REPAIR PROTEIN MUTS FAMILY MEMBER"/>
    <property type="match status" value="1"/>
</dbReference>
<dbReference type="SUPFAM" id="SSF52540">
    <property type="entry name" value="P-loop containing nucleoside triphosphate hydrolases"/>
    <property type="match status" value="1"/>
</dbReference>
<dbReference type="PANTHER" id="PTHR11361:SF152">
    <property type="entry name" value="DNA MISMATCH REPAIR PROTEIN"/>
    <property type="match status" value="1"/>
</dbReference>
<dbReference type="OrthoDB" id="9802448at2"/>
<evidence type="ECO:0000259" key="5">
    <source>
        <dbReference type="SMART" id="SM00534"/>
    </source>
</evidence>
<sequence length="516" mass="58117">MVSNDKTSYHEYRTARQGEEALSPYTCRDLNMDEVFEALDETSSCIGRQYLYHALCTDGISEVARHENLIGTLSADTALRSKLVQAIQPLNHQDAYSIPGILAEDGHRYSRRYLLLLQSCRWLPLCCLAGIFLFPYSPVPFLLLLAAYIGNAYLHFKEKNKLMDYFFSVPQLHKLLKICDKLVKEPVFSEVGGVEMKRLPTSLAALQRKLGLFRYGIGMESETAMLVYLLTEALNIFFLLAALNTVYSFITIKDKKQDIEKVFRFVGLLDVLCSVSLLRERLPYWCRPASFPEGKLHAEGVYHPLIENCIPNDLTLADKSILITGSNMSGKTSFIRTIGINLLAAKALNTCFARCFETNCNMRLYSVIHTEDDLAEGKSYFFEEAERVKQALDKGVNGRCLLLFDELFKGTNGVERIAINASVFTELASRGNLIFASTHDLRLAELLKGDYELYHFCETVGNHNLSFDYRLKPGIVKEGNAIKVLGLCGYPAGIIKASAAIVSRLVSEEERKAFYK</sequence>
<dbReference type="GO" id="GO:0005524">
    <property type="term" value="F:ATP binding"/>
    <property type="evidence" value="ECO:0007669"/>
    <property type="project" value="UniProtKB-KW"/>
</dbReference>
<dbReference type="InterPro" id="IPR027417">
    <property type="entry name" value="P-loop_NTPase"/>
</dbReference>
<reference evidence="6 7" key="2">
    <citation type="journal article" date="2011" name="Stand. Genomic Sci.">
        <title>Complete genome sequence of Bacteroides helcogenes type strain (P 36-108).</title>
        <authorList>
            <person name="Pati A."/>
            <person name="Gronow S."/>
            <person name="Zeytun A."/>
            <person name="Lapidus A."/>
            <person name="Nolan M."/>
            <person name="Hammon N."/>
            <person name="Deshpande S."/>
            <person name="Cheng J.F."/>
            <person name="Tapia R."/>
            <person name="Han C."/>
            <person name="Goodwin L."/>
            <person name="Pitluck S."/>
            <person name="Liolios K."/>
            <person name="Pagani I."/>
            <person name="Ivanova N."/>
            <person name="Mavromatis K."/>
            <person name="Chen A."/>
            <person name="Palaniappan K."/>
            <person name="Land M."/>
            <person name="Hauser L."/>
            <person name="Chang Y.J."/>
            <person name="Jeffries C.D."/>
            <person name="Detter J.C."/>
            <person name="Brambilla E."/>
            <person name="Rohde M."/>
            <person name="Goker M."/>
            <person name="Woyke T."/>
            <person name="Bristow J."/>
            <person name="Eisen J.A."/>
            <person name="Markowitz V."/>
            <person name="Hugenholtz P."/>
            <person name="Kyrpides N.C."/>
            <person name="Klenk H.P."/>
            <person name="Lucas S."/>
        </authorList>
    </citation>
    <scope>NUCLEOTIDE SEQUENCE [LARGE SCALE GENOMIC DNA]</scope>
    <source>
        <strain evidence="7">ATCC 35417 / DSM 20613 / JCM 6297 / CCUG 15421 / P 36-108</strain>
    </source>
</reference>
<dbReference type="KEGG" id="bhl:Bache_0669"/>
<reference key="1">
    <citation type="submission" date="2010-11" db="EMBL/GenBank/DDBJ databases">
        <title>The complete genome of Bacteroides helcogenes P 36-108.</title>
        <authorList>
            <consortium name="US DOE Joint Genome Institute (JGI-PGF)"/>
            <person name="Lucas S."/>
            <person name="Copeland A."/>
            <person name="Lapidus A."/>
            <person name="Bruce D."/>
            <person name="Goodwin L."/>
            <person name="Pitluck S."/>
            <person name="Kyrpides N."/>
            <person name="Mavromatis K."/>
            <person name="Ivanova N."/>
            <person name="Zeytun A."/>
            <person name="Brettin T."/>
            <person name="Detter J.C."/>
            <person name="Tapia R."/>
            <person name="Han C."/>
            <person name="Land M."/>
            <person name="Hauser L."/>
            <person name="Markowitz V."/>
            <person name="Cheng J.-F."/>
            <person name="Hugenholtz P."/>
            <person name="Woyke T."/>
            <person name="Wu D."/>
            <person name="Gronow S."/>
            <person name="Wellnitz S."/>
            <person name="Brambilla E."/>
            <person name="Klenk H.-P."/>
            <person name="Eisen J.A."/>
        </authorList>
    </citation>
    <scope>NUCLEOTIDE SEQUENCE</scope>
    <source>
        <strain>P 36-108</strain>
    </source>
</reference>
<keyword evidence="4" id="KW-0812">Transmembrane</keyword>
<keyword evidence="4" id="KW-0472">Membrane</keyword>
<feature type="transmembrane region" description="Helical" evidence="4">
    <location>
        <begin position="226"/>
        <end position="250"/>
    </location>
</feature>
<organism evidence="6 7">
    <name type="scientific">Bacteroides helcogenes (strain ATCC 35417 / DSM 20613 / JCM 6297 / CCUG 15421 / P 36-108)</name>
    <dbReference type="NCBI Taxonomy" id="693979"/>
    <lineage>
        <taxon>Bacteria</taxon>
        <taxon>Pseudomonadati</taxon>
        <taxon>Bacteroidota</taxon>
        <taxon>Bacteroidia</taxon>
        <taxon>Bacteroidales</taxon>
        <taxon>Bacteroidaceae</taxon>
        <taxon>Bacteroides</taxon>
    </lineage>
</organism>
<dbReference type="eggNOG" id="COG0249">
    <property type="taxonomic scope" value="Bacteria"/>
</dbReference>
<keyword evidence="7" id="KW-1185">Reference proteome</keyword>
<dbReference type="Proteomes" id="UP000008630">
    <property type="component" value="Chromosome"/>
</dbReference>
<dbReference type="GO" id="GO:0006298">
    <property type="term" value="P:mismatch repair"/>
    <property type="evidence" value="ECO:0007669"/>
    <property type="project" value="InterPro"/>
</dbReference>
<dbReference type="Pfam" id="PF00488">
    <property type="entry name" value="MutS_V"/>
    <property type="match status" value="1"/>
</dbReference>
<name>E6SMX6_BACT6</name>
<dbReference type="HOGENOM" id="CLU_030717_1_0_10"/>
<gene>
    <name evidence="6" type="ordered locus">Bache_0669</name>
</gene>
<keyword evidence="4" id="KW-1133">Transmembrane helix</keyword>